<accession>A0ABV5JTI8</accession>
<protein>
    <submittedName>
        <fullName evidence="2">Uncharacterized protein</fullName>
    </submittedName>
</protein>
<gene>
    <name evidence="2" type="ORF">ACFFVD_14525</name>
</gene>
<sequence>MRSVSSVSCSHVRVKLVENVYRGDVLRHRRIEQKKAAGLLHNLDLALNNNGLGDCLRDDLGRRRNNERLRGSLDSRGNILDRHRDGRRRPCGRHLR</sequence>
<dbReference type="Proteomes" id="UP001589700">
    <property type="component" value="Unassembled WGS sequence"/>
</dbReference>
<proteinExistence type="predicted"/>
<feature type="compositionally biased region" description="Basic residues" evidence="1">
    <location>
        <begin position="85"/>
        <end position="96"/>
    </location>
</feature>
<comment type="caution">
    <text evidence="2">The sequence shown here is derived from an EMBL/GenBank/DDBJ whole genome shotgun (WGS) entry which is preliminary data.</text>
</comment>
<keyword evidence="3" id="KW-1185">Reference proteome</keyword>
<name>A0ABV5JTI8_9ACTN</name>
<evidence type="ECO:0000313" key="3">
    <source>
        <dbReference type="Proteomes" id="UP001589700"/>
    </source>
</evidence>
<reference evidence="2 3" key="1">
    <citation type="submission" date="2024-09" db="EMBL/GenBank/DDBJ databases">
        <authorList>
            <person name="Sun Q."/>
            <person name="Mori K."/>
        </authorList>
    </citation>
    <scope>NUCLEOTIDE SEQUENCE [LARGE SCALE GENOMIC DNA]</scope>
    <source>
        <strain evidence="2 3">CCM 7659</strain>
    </source>
</reference>
<organism evidence="2 3">
    <name type="scientific">Dietzia aerolata</name>
    <dbReference type="NCBI Taxonomy" id="595984"/>
    <lineage>
        <taxon>Bacteria</taxon>
        <taxon>Bacillati</taxon>
        <taxon>Actinomycetota</taxon>
        <taxon>Actinomycetes</taxon>
        <taxon>Mycobacteriales</taxon>
        <taxon>Dietziaceae</taxon>
        <taxon>Dietzia</taxon>
    </lineage>
</organism>
<dbReference type="EMBL" id="JBHMDY010000011">
    <property type="protein sequence ID" value="MFB9261015.1"/>
    <property type="molecule type" value="Genomic_DNA"/>
</dbReference>
<dbReference type="RefSeq" id="WP_182630775.1">
    <property type="nucleotide sequence ID" value="NZ_JAALDM010000010.1"/>
</dbReference>
<evidence type="ECO:0000313" key="2">
    <source>
        <dbReference type="EMBL" id="MFB9261015.1"/>
    </source>
</evidence>
<evidence type="ECO:0000256" key="1">
    <source>
        <dbReference type="SAM" id="MobiDB-lite"/>
    </source>
</evidence>
<feature type="compositionally biased region" description="Basic and acidic residues" evidence="1">
    <location>
        <begin position="71"/>
        <end position="84"/>
    </location>
</feature>
<feature type="region of interest" description="Disordered" evidence="1">
    <location>
        <begin position="71"/>
        <end position="96"/>
    </location>
</feature>